<comment type="similarity">
    <text evidence="2">Belongs to the 3-hydroxyacyl-CoA dehydrogenase family.</text>
</comment>
<dbReference type="FunFam" id="3.40.50.720:FF:000009">
    <property type="entry name" value="Fatty oxidation complex, alpha subunit"/>
    <property type="match status" value="1"/>
</dbReference>
<dbReference type="Pfam" id="PF02737">
    <property type="entry name" value="3HCDH_N"/>
    <property type="match status" value="1"/>
</dbReference>
<feature type="domain" description="3-hydroxyacyl-CoA dehydrogenase C-terminal" evidence="6">
    <location>
        <begin position="222"/>
        <end position="318"/>
    </location>
</feature>
<evidence type="ECO:0000256" key="2">
    <source>
        <dbReference type="ARBA" id="ARBA00009463"/>
    </source>
</evidence>
<evidence type="ECO:0000256" key="3">
    <source>
        <dbReference type="ARBA" id="ARBA00023002"/>
    </source>
</evidence>
<dbReference type="SUPFAM" id="SSF51735">
    <property type="entry name" value="NAD(P)-binding Rossmann-fold domains"/>
    <property type="match status" value="1"/>
</dbReference>
<dbReference type="InterPro" id="IPR008927">
    <property type="entry name" value="6-PGluconate_DH-like_C_sf"/>
</dbReference>
<dbReference type="InterPro" id="IPR006108">
    <property type="entry name" value="3HC_DH_C"/>
</dbReference>
<evidence type="ECO:0000313" key="11">
    <source>
        <dbReference type="Proteomes" id="UP000480548"/>
    </source>
</evidence>
<name>A0A7C8JYE9_ORBOL</name>
<protein>
    <recommendedName>
        <fullName evidence="12">3-hydroxybutyryl-CoA dehydrogenase</fullName>
    </recommendedName>
</protein>
<dbReference type="Pfam" id="PF00725">
    <property type="entry name" value="3HCDH"/>
    <property type="match status" value="1"/>
</dbReference>
<feature type="site" description="Important for catalytic activity" evidence="4">
    <location>
        <position position="176"/>
    </location>
</feature>
<evidence type="ECO:0000256" key="5">
    <source>
        <dbReference type="PIRSR" id="PIRSR000105-2"/>
    </source>
</evidence>
<dbReference type="Gene3D" id="3.40.50.720">
    <property type="entry name" value="NAD(P)-binding Rossmann-like Domain"/>
    <property type="match status" value="1"/>
</dbReference>
<dbReference type="AlphaFoldDB" id="A0A7C8JYE9"/>
<dbReference type="Proteomes" id="UP000480548">
    <property type="component" value="Unassembled WGS sequence"/>
</dbReference>
<reference evidence="10 11" key="1">
    <citation type="submission" date="2019-06" db="EMBL/GenBank/DDBJ databases">
        <authorList>
            <person name="Palmer J.M."/>
        </authorList>
    </citation>
    <scope>NUCLEOTIDE SEQUENCE [LARGE SCALE GENOMIC DNA]</scope>
    <source>
        <strain evidence="8 10">TWF102</strain>
        <strain evidence="9 11">TWF703</strain>
    </source>
</reference>
<dbReference type="EMBL" id="WIQW01000092">
    <property type="protein sequence ID" value="KAF3085202.1"/>
    <property type="molecule type" value="Genomic_DNA"/>
</dbReference>
<dbReference type="PANTHER" id="PTHR48075:SF5">
    <property type="entry name" value="3-HYDROXYBUTYRYL-COA DEHYDROGENASE"/>
    <property type="match status" value="1"/>
</dbReference>
<feature type="binding site" evidence="5">
    <location>
        <position position="132"/>
    </location>
    <ligand>
        <name>NAD(+)</name>
        <dbReference type="ChEBI" id="CHEBI:57540"/>
    </ligand>
</feature>
<evidence type="ECO:0000259" key="7">
    <source>
        <dbReference type="Pfam" id="PF02737"/>
    </source>
</evidence>
<dbReference type="GO" id="GO:0006631">
    <property type="term" value="P:fatty acid metabolic process"/>
    <property type="evidence" value="ECO:0007669"/>
    <property type="project" value="InterPro"/>
</dbReference>
<feature type="binding site" evidence="5">
    <location>
        <position position="68"/>
    </location>
    <ligand>
        <name>NAD(+)</name>
        <dbReference type="ChEBI" id="CHEBI:57540"/>
    </ligand>
</feature>
<evidence type="ECO:0000259" key="6">
    <source>
        <dbReference type="Pfam" id="PF00725"/>
    </source>
</evidence>
<evidence type="ECO:0000313" key="8">
    <source>
        <dbReference type="EMBL" id="KAF3085202.1"/>
    </source>
</evidence>
<dbReference type="InterPro" id="IPR036291">
    <property type="entry name" value="NAD(P)-bd_dom_sf"/>
</dbReference>
<dbReference type="Proteomes" id="UP000475325">
    <property type="component" value="Unassembled WGS sequence"/>
</dbReference>
<feature type="binding site" evidence="5">
    <location>
        <begin position="44"/>
        <end position="49"/>
    </location>
    <ligand>
        <name>NAD(+)</name>
        <dbReference type="ChEBI" id="CHEBI:57540"/>
    </ligand>
</feature>
<dbReference type="InterPro" id="IPR006180">
    <property type="entry name" value="3-OHacyl-CoA_DH_CS"/>
</dbReference>
<keyword evidence="3" id="KW-0560">Oxidoreductase</keyword>
<dbReference type="PROSITE" id="PS00067">
    <property type="entry name" value="3HCDH"/>
    <property type="match status" value="1"/>
</dbReference>
<dbReference type="InterPro" id="IPR022694">
    <property type="entry name" value="3-OHacyl-CoA_DH"/>
</dbReference>
<gene>
    <name evidence="8" type="ORF">TWF102_011679</name>
    <name evidence="9" type="ORF">TWF703_003796</name>
</gene>
<feature type="binding site" evidence="5">
    <location>
        <position position="310"/>
    </location>
    <ligand>
        <name>NAD(+)</name>
        <dbReference type="ChEBI" id="CHEBI:57540"/>
    </ligand>
</feature>
<sequence>MAALRLTTTALRATTRNVNTIRGFSTSSLRLGAVEGVDRISVVGAGQMGLGIALVAARHASLPVTLIDSSPASLNKSMDFLSKLLSKDVTKSRLTETQASEIKSRITTSTDITDVSSSDFIIEAVPEIVDLKISIFKKLSEVAKPTAVLATNTSSISITKIAAAAGDAADRVISTHFMNPVPIQPGVEIITALQTSPKTLETSLSLCKALQKIPSQSADTPGFLANRILMPYINEAIICLESGIGRKEDIDGIMKNGTGVPMGPLALADFIGLDTCLAIMRVLYGDTGDSKYRPSVLLQRMVDAGWVGKKSGRGFYEYK</sequence>
<dbReference type="Gene3D" id="1.10.1040.10">
    <property type="entry name" value="N-(1-d-carboxylethyl)-l-norvaline Dehydrogenase, domain 2"/>
    <property type="match status" value="1"/>
</dbReference>
<dbReference type="PIRSF" id="PIRSF000105">
    <property type="entry name" value="HCDH"/>
    <property type="match status" value="1"/>
</dbReference>
<dbReference type="InterPro" id="IPR013328">
    <property type="entry name" value="6PGD_dom2"/>
</dbReference>
<evidence type="ECO:0008006" key="12">
    <source>
        <dbReference type="Google" id="ProtNLM"/>
    </source>
</evidence>
<comment type="pathway">
    <text evidence="1">Lipid metabolism; fatty acid beta-oxidation.</text>
</comment>
<dbReference type="SUPFAM" id="SSF48179">
    <property type="entry name" value="6-phosphogluconate dehydrogenase C-terminal domain-like"/>
    <property type="match status" value="1"/>
</dbReference>
<comment type="caution">
    <text evidence="8">The sequence shown here is derived from an EMBL/GenBank/DDBJ whole genome shotgun (WGS) entry which is preliminary data.</text>
</comment>
<evidence type="ECO:0000313" key="10">
    <source>
        <dbReference type="Proteomes" id="UP000475325"/>
    </source>
</evidence>
<organism evidence="8 10">
    <name type="scientific">Orbilia oligospora</name>
    <name type="common">Nematode-trapping fungus</name>
    <name type="synonym">Arthrobotrys oligospora</name>
    <dbReference type="NCBI Taxonomy" id="2813651"/>
    <lineage>
        <taxon>Eukaryota</taxon>
        <taxon>Fungi</taxon>
        <taxon>Dikarya</taxon>
        <taxon>Ascomycota</taxon>
        <taxon>Pezizomycotina</taxon>
        <taxon>Orbiliomycetes</taxon>
        <taxon>Orbiliales</taxon>
        <taxon>Orbiliaceae</taxon>
        <taxon>Orbilia</taxon>
    </lineage>
</organism>
<feature type="binding site" evidence="5">
    <location>
        <position position="127"/>
    </location>
    <ligand>
        <name>NAD(+)</name>
        <dbReference type="ChEBI" id="CHEBI:57540"/>
    </ligand>
</feature>
<evidence type="ECO:0000256" key="4">
    <source>
        <dbReference type="PIRSR" id="PIRSR000105-1"/>
    </source>
</evidence>
<keyword evidence="5" id="KW-0520">NAD</keyword>
<feature type="binding site" evidence="5">
    <location>
        <position position="179"/>
    </location>
    <ligand>
        <name>NAD(+)</name>
        <dbReference type="ChEBI" id="CHEBI:57540"/>
    </ligand>
</feature>
<evidence type="ECO:0000313" key="9">
    <source>
        <dbReference type="EMBL" id="KAF3119037.1"/>
    </source>
</evidence>
<dbReference type="PANTHER" id="PTHR48075">
    <property type="entry name" value="3-HYDROXYACYL-COA DEHYDROGENASE FAMILY PROTEIN"/>
    <property type="match status" value="1"/>
</dbReference>
<evidence type="ECO:0000256" key="1">
    <source>
        <dbReference type="ARBA" id="ARBA00005005"/>
    </source>
</evidence>
<dbReference type="InterPro" id="IPR006176">
    <property type="entry name" value="3-OHacyl-CoA_DH_NAD-bd"/>
</dbReference>
<dbReference type="GO" id="GO:0070403">
    <property type="term" value="F:NAD+ binding"/>
    <property type="evidence" value="ECO:0007669"/>
    <property type="project" value="InterPro"/>
</dbReference>
<feature type="domain" description="3-hydroxyacyl-CoA dehydrogenase NAD binding" evidence="7">
    <location>
        <begin position="40"/>
        <end position="215"/>
    </location>
</feature>
<dbReference type="GO" id="GO:0016616">
    <property type="term" value="F:oxidoreductase activity, acting on the CH-OH group of donors, NAD or NADP as acceptor"/>
    <property type="evidence" value="ECO:0007669"/>
    <property type="project" value="InterPro"/>
</dbReference>
<feature type="binding site" evidence="5">
    <location>
        <position position="154"/>
    </location>
    <ligand>
        <name>NAD(+)</name>
        <dbReference type="ChEBI" id="CHEBI:57540"/>
    </ligand>
</feature>
<proteinExistence type="inferred from homology"/>
<accession>A0A7C8JYE9</accession>
<dbReference type="EMBL" id="WIQZ01000192">
    <property type="protein sequence ID" value="KAF3119037.1"/>
    <property type="molecule type" value="Genomic_DNA"/>
</dbReference>